<dbReference type="InterPro" id="IPR003661">
    <property type="entry name" value="HisK_dim/P_dom"/>
</dbReference>
<feature type="domain" description="Histidine kinase" evidence="7">
    <location>
        <begin position="400"/>
        <end position="621"/>
    </location>
</feature>
<dbReference type="NCBIfam" id="TIGR00229">
    <property type="entry name" value="sensory_box"/>
    <property type="match status" value="1"/>
</dbReference>
<dbReference type="SMART" id="SM00091">
    <property type="entry name" value="PAS"/>
    <property type="match status" value="1"/>
</dbReference>
<dbReference type="PROSITE" id="PS50112">
    <property type="entry name" value="PAS"/>
    <property type="match status" value="1"/>
</dbReference>
<dbReference type="Pfam" id="PF02518">
    <property type="entry name" value="HATPase_c"/>
    <property type="match status" value="1"/>
</dbReference>
<evidence type="ECO:0000256" key="6">
    <source>
        <dbReference type="PROSITE-ProRule" id="PRU00169"/>
    </source>
</evidence>
<dbReference type="SMART" id="SM00387">
    <property type="entry name" value="HATPase_c"/>
    <property type="match status" value="1"/>
</dbReference>
<protein>
    <recommendedName>
        <fullName evidence="2">histidine kinase</fullName>
        <ecNumber evidence="2">2.7.13.3</ecNumber>
    </recommendedName>
</protein>
<evidence type="ECO:0000313" key="11">
    <source>
        <dbReference type="Proteomes" id="UP000540787"/>
    </source>
</evidence>
<dbReference type="InterPro" id="IPR011006">
    <property type="entry name" value="CheY-like_superfamily"/>
</dbReference>
<dbReference type="SUPFAM" id="SSF47384">
    <property type="entry name" value="Homodimeric domain of signal transducing histidine kinase"/>
    <property type="match status" value="1"/>
</dbReference>
<dbReference type="Gene3D" id="3.30.450.20">
    <property type="entry name" value="PAS domain"/>
    <property type="match status" value="2"/>
</dbReference>
<dbReference type="InterPro" id="IPR004358">
    <property type="entry name" value="Sig_transdc_His_kin-like_C"/>
</dbReference>
<feature type="domain" description="Response regulatory" evidence="8">
    <location>
        <begin position="643"/>
        <end position="756"/>
    </location>
</feature>
<keyword evidence="4" id="KW-0808">Transferase</keyword>
<dbReference type="SMART" id="SM00065">
    <property type="entry name" value="GAF"/>
    <property type="match status" value="1"/>
</dbReference>
<dbReference type="PRINTS" id="PR00344">
    <property type="entry name" value="BCTRLSENSOR"/>
</dbReference>
<dbReference type="InterPro" id="IPR035965">
    <property type="entry name" value="PAS-like_dom_sf"/>
</dbReference>
<evidence type="ECO:0000259" key="8">
    <source>
        <dbReference type="PROSITE" id="PS50110"/>
    </source>
</evidence>
<dbReference type="InterPro" id="IPR000014">
    <property type="entry name" value="PAS"/>
</dbReference>
<accession>A0A7W9WYD5</accession>
<dbReference type="EMBL" id="JACHBX010000001">
    <property type="protein sequence ID" value="MBB6133119.1"/>
    <property type="molecule type" value="Genomic_DNA"/>
</dbReference>
<dbReference type="InterPro" id="IPR036890">
    <property type="entry name" value="HATPase_C_sf"/>
</dbReference>
<dbReference type="Pfam" id="PF08448">
    <property type="entry name" value="PAS_4"/>
    <property type="match status" value="1"/>
</dbReference>
<organism evidence="10 11">
    <name type="scientific">Massilia aurea</name>
    <dbReference type="NCBI Taxonomy" id="373040"/>
    <lineage>
        <taxon>Bacteria</taxon>
        <taxon>Pseudomonadati</taxon>
        <taxon>Pseudomonadota</taxon>
        <taxon>Betaproteobacteria</taxon>
        <taxon>Burkholderiales</taxon>
        <taxon>Oxalobacteraceae</taxon>
        <taxon>Telluria group</taxon>
        <taxon>Massilia</taxon>
    </lineage>
</organism>
<evidence type="ECO:0000256" key="1">
    <source>
        <dbReference type="ARBA" id="ARBA00000085"/>
    </source>
</evidence>
<dbReference type="SUPFAM" id="SSF55874">
    <property type="entry name" value="ATPase domain of HSP90 chaperone/DNA topoisomerase II/histidine kinase"/>
    <property type="match status" value="1"/>
</dbReference>
<dbReference type="InterPro" id="IPR013655">
    <property type="entry name" value="PAS_fold_3"/>
</dbReference>
<dbReference type="InterPro" id="IPR001789">
    <property type="entry name" value="Sig_transdc_resp-reg_receiver"/>
</dbReference>
<dbReference type="InterPro" id="IPR013656">
    <property type="entry name" value="PAS_4"/>
</dbReference>
<dbReference type="GO" id="GO:0000155">
    <property type="term" value="F:phosphorelay sensor kinase activity"/>
    <property type="evidence" value="ECO:0007669"/>
    <property type="project" value="InterPro"/>
</dbReference>
<dbReference type="Gene3D" id="3.30.450.40">
    <property type="match status" value="1"/>
</dbReference>
<dbReference type="Gene3D" id="1.10.287.130">
    <property type="match status" value="1"/>
</dbReference>
<dbReference type="PROSITE" id="PS50109">
    <property type="entry name" value="HIS_KIN"/>
    <property type="match status" value="1"/>
</dbReference>
<gene>
    <name evidence="10" type="ORF">HD842_001230</name>
</gene>
<dbReference type="PANTHER" id="PTHR43065:SF49">
    <property type="entry name" value="HISTIDINE KINASE"/>
    <property type="match status" value="1"/>
</dbReference>
<dbReference type="SUPFAM" id="SSF52172">
    <property type="entry name" value="CheY-like"/>
    <property type="match status" value="1"/>
</dbReference>
<dbReference type="InterPro" id="IPR005467">
    <property type="entry name" value="His_kinase_dom"/>
</dbReference>
<dbReference type="PROSITE" id="PS50110">
    <property type="entry name" value="RESPONSE_REGULATORY"/>
    <property type="match status" value="1"/>
</dbReference>
<dbReference type="PANTHER" id="PTHR43065">
    <property type="entry name" value="SENSOR HISTIDINE KINASE"/>
    <property type="match status" value="1"/>
</dbReference>
<dbReference type="Proteomes" id="UP000540787">
    <property type="component" value="Unassembled WGS sequence"/>
</dbReference>
<dbReference type="SUPFAM" id="SSF55781">
    <property type="entry name" value="GAF domain-like"/>
    <property type="match status" value="1"/>
</dbReference>
<comment type="caution">
    <text evidence="10">The sequence shown here is derived from an EMBL/GenBank/DDBJ whole genome shotgun (WGS) entry which is preliminary data.</text>
</comment>
<proteinExistence type="predicted"/>
<dbReference type="Gene3D" id="3.30.565.10">
    <property type="entry name" value="Histidine kinase-like ATPase, C-terminal domain"/>
    <property type="match status" value="1"/>
</dbReference>
<reference evidence="10 11" key="1">
    <citation type="submission" date="2020-08" db="EMBL/GenBank/DDBJ databases">
        <title>The Agave Microbiome: Exploring the role of microbial communities in plant adaptations to desert environments.</title>
        <authorList>
            <person name="Partida-Martinez L.P."/>
        </authorList>
    </citation>
    <scope>NUCLEOTIDE SEQUENCE [LARGE SCALE GENOMIC DNA]</scope>
    <source>
        <strain evidence="10 11">AT3.2</strain>
    </source>
</reference>
<dbReference type="Pfam" id="PF01590">
    <property type="entry name" value="GAF"/>
    <property type="match status" value="1"/>
</dbReference>
<dbReference type="SMART" id="SM00448">
    <property type="entry name" value="REC"/>
    <property type="match status" value="1"/>
</dbReference>
<evidence type="ECO:0000256" key="4">
    <source>
        <dbReference type="ARBA" id="ARBA00022679"/>
    </source>
</evidence>
<sequence>MDTAFSQERLLQVLDVVSALASLDNVDDVVQLSLSRLPGILPLDSSALALTLHRLVQPDQDAPSAQQIEQAVYIDATTHARAFTLHERELLHHVCVALSAALARIGHARTLKALRERAARLEQRCAPRALAPDRAWAVSLEPLCIIDANGYVELANPAWQTVLGWTEAQVCSQPFTAFVHRDDLAATQAAWIKASEQGQAVVRFENRYRTSGGVWRWLSWVAVPEDGKVYCAARDVTDEKMQREALILRTRERDVLAAVFQATDLLLQVIDADYRFLAINQASIDDYWRMFKRRVAVGDRLTDVLADRPEQLQAALALWDRALGGEAFSLQQTFGETTPEQRTCEMRFEILRDHDGKQIGAFMTSLDVTEWHVQQQALVETQEALRQSQKLEAIGQLTGGVAHDFNNVLAVIKSSIELLRRVQLGDERRQRFMDSISSAVTRGARLTGQLLAFARRQALQPAVFDVGNSTRAIGEMIGSLTGVGVEVVLDLPDQACFVNADQSQFDTALVNLAVNARDAMQSRGTLSVKVESVDGLPQHGLQPAISGTFVAVSLHDTGAGIAPENLDKIFEPFFTTKGVGHGTGLGLSQVFGFARQSGGDVRVASTPGAGTTFTLYLPCAAQPAAGGSAPSVQHTLPGGGGLRILAVEDNPELRAMVESSLHELGYVTTIVTSAEQALALLREDPEPYAAVFSDVVLPGMTGIDLGRALARLQIDIPVVLTSGYSHVLAQESDHGFLLLPKPYALDDLARLLHEAVLRRDRAASVAKVGTTHAMALVETVFGQPARAPDEGVERVRLAELSALHIMDTEEEAAYDELTHLASAFCQTPIALVSLVDDERQWFKARVGLQARETPREHAFCSYAIEQPEQIMQVVDASLDARFVGNPLVTGDPGIRFYAGAPLVTSTGQALGTLCVIDTEPRKLNVHQLDALRLLAARVIERLEARRVELNMAAPRDSES</sequence>
<dbReference type="InterPro" id="IPR003594">
    <property type="entry name" value="HATPase_dom"/>
</dbReference>
<dbReference type="Pfam" id="PF00072">
    <property type="entry name" value="Response_reg"/>
    <property type="match status" value="1"/>
</dbReference>
<dbReference type="RefSeq" id="WP_183552312.1">
    <property type="nucleotide sequence ID" value="NZ_JACHBX010000001.1"/>
</dbReference>
<dbReference type="InterPro" id="IPR003018">
    <property type="entry name" value="GAF"/>
</dbReference>
<evidence type="ECO:0000259" key="7">
    <source>
        <dbReference type="PROSITE" id="PS50109"/>
    </source>
</evidence>
<dbReference type="SUPFAM" id="SSF55785">
    <property type="entry name" value="PYP-like sensor domain (PAS domain)"/>
    <property type="match status" value="2"/>
</dbReference>
<dbReference type="InterPro" id="IPR036097">
    <property type="entry name" value="HisK_dim/P_sf"/>
</dbReference>
<keyword evidence="5" id="KW-0418">Kinase</keyword>
<evidence type="ECO:0000259" key="9">
    <source>
        <dbReference type="PROSITE" id="PS50112"/>
    </source>
</evidence>
<feature type="modified residue" description="4-aspartylphosphate" evidence="6">
    <location>
        <position position="694"/>
    </location>
</feature>
<dbReference type="CDD" id="cd00082">
    <property type="entry name" value="HisKA"/>
    <property type="match status" value="1"/>
</dbReference>
<evidence type="ECO:0000256" key="2">
    <source>
        <dbReference type="ARBA" id="ARBA00012438"/>
    </source>
</evidence>
<dbReference type="Pfam" id="PF08447">
    <property type="entry name" value="PAS_3"/>
    <property type="match status" value="1"/>
</dbReference>
<evidence type="ECO:0000313" key="10">
    <source>
        <dbReference type="EMBL" id="MBB6133119.1"/>
    </source>
</evidence>
<dbReference type="InterPro" id="IPR029016">
    <property type="entry name" value="GAF-like_dom_sf"/>
</dbReference>
<dbReference type="Pfam" id="PF00512">
    <property type="entry name" value="HisKA"/>
    <property type="match status" value="1"/>
</dbReference>
<dbReference type="SMART" id="SM00388">
    <property type="entry name" value="HisKA"/>
    <property type="match status" value="1"/>
</dbReference>
<evidence type="ECO:0000256" key="3">
    <source>
        <dbReference type="ARBA" id="ARBA00022553"/>
    </source>
</evidence>
<keyword evidence="3 6" id="KW-0597">Phosphoprotein</keyword>
<evidence type="ECO:0000256" key="5">
    <source>
        <dbReference type="ARBA" id="ARBA00022777"/>
    </source>
</evidence>
<dbReference type="EC" id="2.7.13.3" evidence="2"/>
<name>A0A7W9WYD5_9BURK</name>
<feature type="domain" description="PAS" evidence="9">
    <location>
        <begin position="145"/>
        <end position="199"/>
    </location>
</feature>
<keyword evidence="11" id="KW-1185">Reference proteome</keyword>
<dbReference type="CDD" id="cd00130">
    <property type="entry name" value="PAS"/>
    <property type="match status" value="1"/>
</dbReference>
<dbReference type="Gene3D" id="3.40.50.2300">
    <property type="match status" value="1"/>
</dbReference>
<comment type="catalytic activity">
    <reaction evidence="1">
        <text>ATP + protein L-histidine = ADP + protein N-phospho-L-histidine.</text>
        <dbReference type="EC" id="2.7.13.3"/>
    </reaction>
</comment>
<dbReference type="AlphaFoldDB" id="A0A7W9WYD5"/>